<dbReference type="PANTHER" id="PTHR33645:SF11">
    <property type="entry name" value="AMINOPEPTIDASE (DUF3754)"/>
    <property type="match status" value="1"/>
</dbReference>
<dbReference type="Pfam" id="PF12576">
    <property type="entry name" value="DUF3754"/>
    <property type="match status" value="1"/>
</dbReference>
<dbReference type="PANTHER" id="PTHR33645">
    <property type="entry name" value="AMINOPEPTIDASE (DUF3754)"/>
    <property type="match status" value="1"/>
</dbReference>
<dbReference type="OrthoDB" id="2020015at2759"/>
<dbReference type="GeneID" id="110804910"/>
<accession>A0A9R0JGQ4</accession>
<protein>
    <submittedName>
        <fullName evidence="2">Uncharacterized protein isoform X1</fullName>
    </submittedName>
</protein>
<dbReference type="AlphaFoldDB" id="A0A9R0JGQ4"/>
<name>A0A9R0JGQ4_SPIOL</name>
<dbReference type="RefSeq" id="XP_021866195.1">
    <property type="nucleotide sequence ID" value="XM_022010503.2"/>
</dbReference>
<evidence type="ECO:0000313" key="1">
    <source>
        <dbReference type="Proteomes" id="UP000813463"/>
    </source>
</evidence>
<proteinExistence type="predicted"/>
<reference evidence="1" key="1">
    <citation type="journal article" date="2021" name="Nat. Commun.">
        <title>Genomic analyses provide insights into spinach domestication and the genetic basis of agronomic traits.</title>
        <authorList>
            <person name="Cai X."/>
            <person name="Sun X."/>
            <person name="Xu C."/>
            <person name="Sun H."/>
            <person name="Wang X."/>
            <person name="Ge C."/>
            <person name="Zhang Z."/>
            <person name="Wang Q."/>
            <person name="Fei Z."/>
            <person name="Jiao C."/>
            <person name="Wang Q."/>
        </authorList>
    </citation>
    <scope>NUCLEOTIDE SEQUENCE [LARGE SCALE GENOMIC DNA]</scope>
    <source>
        <strain evidence="1">cv. Varoflay</strain>
    </source>
</reference>
<organism evidence="1 2">
    <name type="scientific">Spinacia oleracea</name>
    <name type="common">Spinach</name>
    <dbReference type="NCBI Taxonomy" id="3562"/>
    <lineage>
        <taxon>Eukaryota</taxon>
        <taxon>Viridiplantae</taxon>
        <taxon>Streptophyta</taxon>
        <taxon>Embryophyta</taxon>
        <taxon>Tracheophyta</taxon>
        <taxon>Spermatophyta</taxon>
        <taxon>Magnoliopsida</taxon>
        <taxon>eudicotyledons</taxon>
        <taxon>Gunneridae</taxon>
        <taxon>Pentapetalae</taxon>
        <taxon>Caryophyllales</taxon>
        <taxon>Chenopodiaceae</taxon>
        <taxon>Chenopodioideae</taxon>
        <taxon>Anserineae</taxon>
        <taxon>Spinacia</taxon>
    </lineage>
</organism>
<sequence>MGKKKKEFIRLDRESVIPISKPRLIHGLTQLFESMSEREEFSRFCKRVEYTIRAWYLVKFEEMMQLFNLFEPVAGAHKLKERNLSEDEIDELEQKFLVLLFQMMNKSNFKIVTDQEFEVAASGSYCLNLQIKVDEDKLDSTLLRSYFSKHPQDHLPYFADQYMIFRRGCGLDQMTGYFIQWKVDALISRTVQGFLRLTGLKKIFSRKGRLWYVRNQELLEGIVTECEEDEYDDNDGDEHSLLIERIRVQNMDLSICNLFSKTTIQEPTFEKIIIVYRLHSTKDGRAIYVKHFKHIPMADMEIVLPEKKSPGLTPSDWVKLLVSAAIGLVTVITQLCQTKANIKVLATVCSAVVAYCAKIYFTFQANLKDYQSLIVQSMYDKQLDSGRGTLLHLCDDVIQQEVKEVIVAFFVLIKYGKLSRQDLDQKCEELLSDQFNEKCNFDIDDAIHKLEKLSLVYKDEMEQYSSVDVGKANEFIRITTEEIVTIACQGDQ</sequence>
<reference evidence="2" key="2">
    <citation type="submission" date="2025-08" db="UniProtKB">
        <authorList>
            <consortium name="RefSeq"/>
        </authorList>
    </citation>
    <scope>IDENTIFICATION</scope>
    <source>
        <tissue evidence="2">Leaf</tissue>
    </source>
</reference>
<dbReference type="Proteomes" id="UP000813463">
    <property type="component" value="Chromosome 6"/>
</dbReference>
<dbReference type="KEGG" id="soe:110804910"/>
<gene>
    <name evidence="2" type="primary">LOC110804910</name>
</gene>
<keyword evidence="1" id="KW-1185">Reference proteome</keyword>
<dbReference type="InterPro" id="IPR022227">
    <property type="entry name" value="DUF3754"/>
</dbReference>
<evidence type="ECO:0000313" key="2">
    <source>
        <dbReference type="RefSeq" id="XP_021866195.1"/>
    </source>
</evidence>